<reference evidence="1" key="1">
    <citation type="journal article" date="2023" name="Nat. Commun.">
        <title>Diploid and tetraploid genomes of Acorus and the evolution of monocots.</title>
        <authorList>
            <person name="Ma L."/>
            <person name="Liu K.W."/>
            <person name="Li Z."/>
            <person name="Hsiao Y.Y."/>
            <person name="Qi Y."/>
            <person name="Fu T."/>
            <person name="Tang G.D."/>
            <person name="Zhang D."/>
            <person name="Sun W.H."/>
            <person name="Liu D.K."/>
            <person name="Li Y."/>
            <person name="Chen G.Z."/>
            <person name="Liu X.D."/>
            <person name="Liao X.Y."/>
            <person name="Jiang Y.T."/>
            <person name="Yu X."/>
            <person name="Hao Y."/>
            <person name="Huang J."/>
            <person name="Zhao X.W."/>
            <person name="Ke S."/>
            <person name="Chen Y.Y."/>
            <person name="Wu W.L."/>
            <person name="Hsu J.L."/>
            <person name="Lin Y.F."/>
            <person name="Huang M.D."/>
            <person name="Li C.Y."/>
            <person name="Huang L."/>
            <person name="Wang Z.W."/>
            <person name="Zhao X."/>
            <person name="Zhong W.Y."/>
            <person name="Peng D.H."/>
            <person name="Ahmad S."/>
            <person name="Lan S."/>
            <person name="Zhang J.S."/>
            <person name="Tsai W.C."/>
            <person name="Van de Peer Y."/>
            <person name="Liu Z.J."/>
        </authorList>
    </citation>
    <scope>NUCLEOTIDE SEQUENCE</scope>
    <source>
        <strain evidence="1">SCP</strain>
    </source>
</reference>
<sequence>MKSELITVHKTEFVSCKHVKKQQLFEPYGGRFLIIWKEKWVIQNPMLDAAKIQRDFR</sequence>
<evidence type="ECO:0000313" key="1">
    <source>
        <dbReference type="EMBL" id="KAK1269960.1"/>
    </source>
</evidence>
<accession>A0AAV9B0J9</accession>
<organism evidence="1 2">
    <name type="scientific">Acorus gramineus</name>
    <name type="common">Dwarf sweet flag</name>
    <dbReference type="NCBI Taxonomy" id="55184"/>
    <lineage>
        <taxon>Eukaryota</taxon>
        <taxon>Viridiplantae</taxon>
        <taxon>Streptophyta</taxon>
        <taxon>Embryophyta</taxon>
        <taxon>Tracheophyta</taxon>
        <taxon>Spermatophyta</taxon>
        <taxon>Magnoliopsida</taxon>
        <taxon>Liliopsida</taxon>
        <taxon>Acoraceae</taxon>
        <taxon>Acorus</taxon>
    </lineage>
</organism>
<dbReference type="EMBL" id="JAUJYN010000006">
    <property type="protein sequence ID" value="KAK1269960.1"/>
    <property type="molecule type" value="Genomic_DNA"/>
</dbReference>
<keyword evidence="2" id="KW-1185">Reference proteome</keyword>
<reference evidence="1" key="2">
    <citation type="submission" date="2023-06" db="EMBL/GenBank/DDBJ databases">
        <authorList>
            <person name="Ma L."/>
            <person name="Liu K.-W."/>
            <person name="Li Z."/>
            <person name="Hsiao Y.-Y."/>
            <person name="Qi Y."/>
            <person name="Fu T."/>
            <person name="Tang G."/>
            <person name="Zhang D."/>
            <person name="Sun W.-H."/>
            <person name="Liu D.-K."/>
            <person name="Li Y."/>
            <person name="Chen G.-Z."/>
            <person name="Liu X.-D."/>
            <person name="Liao X.-Y."/>
            <person name="Jiang Y.-T."/>
            <person name="Yu X."/>
            <person name="Hao Y."/>
            <person name="Huang J."/>
            <person name="Zhao X.-W."/>
            <person name="Ke S."/>
            <person name="Chen Y.-Y."/>
            <person name="Wu W.-L."/>
            <person name="Hsu J.-L."/>
            <person name="Lin Y.-F."/>
            <person name="Huang M.-D."/>
            <person name="Li C.-Y."/>
            <person name="Huang L."/>
            <person name="Wang Z.-W."/>
            <person name="Zhao X."/>
            <person name="Zhong W.-Y."/>
            <person name="Peng D.-H."/>
            <person name="Ahmad S."/>
            <person name="Lan S."/>
            <person name="Zhang J.-S."/>
            <person name="Tsai W.-C."/>
            <person name="Van De Peer Y."/>
            <person name="Liu Z.-J."/>
        </authorList>
    </citation>
    <scope>NUCLEOTIDE SEQUENCE</scope>
    <source>
        <strain evidence="1">SCP</strain>
        <tissue evidence="1">Leaves</tissue>
    </source>
</reference>
<name>A0AAV9B0J9_ACOGR</name>
<proteinExistence type="predicted"/>
<dbReference type="AlphaFoldDB" id="A0AAV9B0J9"/>
<dbReference type="Proteomes" id="UP001179952">
    <property type="component" value="Unassembled WGS sequence"/>
</dbReference>
<protein>
    <submittedName>
        <fullName evidence="1">Uncharacterized protein</fullName>
    </submittedName>
</protein>
<evidence type="ECO:0000313" key="2">
    <source>
        <dbReference type="Proteomes" id="UP001179952"/>
    </source>
</evidence>
<gene>
    <name evidence="1" type="ORF">QJS04_geneDACA005032</name>
</gene>
<comment type="caution">
    <text evidence="1">The sequence shown here is derived from an EMBL/GenBank/DDBJ whole genome shotgun (WGS) entry which is preliminary data.</text>
</comment>